<keyword evidence="5" id="KW-0443">Lipid metabolism</keyword>
<sequence length="398" mass="45705">MYTLKYSLFFAFLINVVFGNIDLGSDIDEFINTTLLIQSKGYPAEAHDVHTDDGYILTIHRIPHSRNEREPTSNRPVVFLQHGLLDASSSWVINFPDQSLGFILADAGYDVWLGNMRGNTYGIRHEKFQSNQNEFWDFSWSDMAKHDLPSMISYILDISQQKDLIYIGHSQGTLIGFSEFGLNENLANKIRLFVALGPVATVKYIKSPVRYLADLGAPTNQEMWYNIFGRKDFLPSSKMIEWFADKLCNFEATDKLICSNILVAFCGPTNFLNMTRVPVYTTHTPAGTSVKNLAHFAQSVISGKFQMYDYGSKKNLIHYNQTTPPQYDLRKVNVPTALYWANNDWLADPTDIKYLRSNLPNIVDDYEILNWNHLDFIWATNTQEFLYGRLVDLMKKFS</sequence>
<feature type="signal peptide" evidence="9">
    <location>
        <begin position="1"/>
        <end position="19"/>
    </location>
</feature>
<evidence type="ECO:0000256" key="6">
    <source>
        <dbReference type="ARBA" id="ARBA00023180"/>
    </source>
</evidence>
<dbReference type="InterPro" id="IPR006693">
    <property type="entry name" value="AB_hydrolase_lipase"/>
</dbReference>
<keyword evidence="3 7" id="KW-0378">Hydrolase</keyword>
<feature type="domain" description="Partial AB-hydrolase lipase" evidence="10">
    <location>
        <begin position="36"/>
        <end position="94"/>
    </location>
</feature>
<organism evidence="11 12">
    <name type="scientific">Brachionus calyciflorus</name>
    <dbReference type="NCBI Taxonomy" id="104777"/>
    <lineage>
        <taxon>Eukaryota</taxon>
        <taxon>Metazoa</taxon>
        <taxon>Spiralia</taxon>
        <taxon>Gnathifera</taxon>
        <taxon>Rotifera</taxon>
        <taxon>Eurotatoria</taxon>
        <taxon>Monogononta</taxon>
        <taxon>Pseudotrocha</taxon>
        <taxon>Ploima</taxon>
        <taxon>Brachionidae</taxon>
        <taxon>Brachionus</taxon>
    </lineage>
</organism>
<dbReference type="Proteomes" id="UP000663879">
    <property type="component" value="Unassembled WGS sequence"/>
</dbReference>
<keyword evidence="12" id="KW-1185">Reference proteome</keyword>
<keyword evidence="2 9" id="KW-0732">Signal</keyword>
<dbReference type="GO" id="GO:0016042">
    <property type="term" value="P:lipid catabolic process"/>
    <property type="evidence" value="ECO:0007669"/>
    <property type="project" value="UniProtKB-KW"/>
</dbReference>
<dbReference type="OrthoDB" id="9974421at2759"/>
<keyword evidence="6" id="KW-0325">Glycoprotein</keyword>
<evidence type="ECO:0000259" key="10">
    <source>
        <dbReference type="Pfam" id="PF04083"/>
    </source>
</evidence>
<dbReference type="Pfam" id="PF04083">
    <property type="entry name" value="Abhydro_lipase"/>
    <property type="match status" value="1"/>
</dbReference>
<dbReference type="GO" id="GO:0016788">
    <property type="term" value="F:hydrolase activity, acting on ester bonds"/>
    <property type="evidence" value="ECO:0007669"/>
    <property type="project" value="InterPro"/>
</dbReference>
<evidence type="ECO:0000256" key="2">
    <source>
        <dbReference type="ARBA" id="ARBA00022729"/>
    </source>
</evidence>
<gene>
    <name evidence="11" type="ORF">OXX778_LOCUS10667</name>
</gene>
<evidence type="ECO:0000313" key="11">
    <source>
        <dbReference type="EMBL" id="CAF0886086.1"/>
    </source>
</evidence>
<dbReference type="PANTHER" id="PTHR11005">
    <property type="entry name" value="LYSOSOMAL ACID LIPASE-RELATED"/>
    <property type="match status" value="1"/>
</dbReference>
<evidence type="ECO:0000256" key="4">
    <source>
        <dbReference type="ARBA" id="ARBA00022963"/>
    </source>
</evidence>
<dbReference type="InterPro" id="IPR029058">
    <property type="entry name" value="AB_hydrolase_fold"/>
</dbReference>
<feature type="chain" id="PRO_5032668808" description="Lipase" evidence="9">
    <location>
        <begin position="20"/>
        <end position="398"/>
    </location>
</feature>
<dbReference type="EMBL" id="CAJNOC010001717">
    <property type="protein sequence ID" value="CAF0886086.1"/>
    <property type="molecule type" value="Genomic_DNA"/>
</dbReference>
<evidence type="ECO:0000256" key="9">
    <source>
        <dbReference type="SAM" id="SignalP"/>
    </source>
</evidence>
<feature type="active site" description="Charge relay system" evidence="8">
    <location>
        <position position="373"/>
    </location>
</feature>
<evidence type="ECO:0000256" key="7">
    <source>
        <dbReference type="PIRNR" id="PIRNR000862"/>
    </source>
</evidence>
<keyword evidence="4 7" id="KW-0442">Lipid degradation</keyword>
<evidence type="ECO:0000256" key="8">
    <source>
        <dbReference type="PIRSR" id="PIRSR000862-1"/>
    </source>
</evidence>
<evidence type="ECO:0000313" key="12">
    <source>
        <dbReference type="Proteomes" id="UP000663879"/>
    </source>
</evidence>
<dbReference type="SUPFAM" id="SSF53474">
    <property type="entry name" value="alpha/beta-Hydrolases"/>
    <property type="match status" value="1"/>
</dbReference>
<reference evidence="11" key="1">
    <citation type="submission" date="2021-02" db="EMBL/GenBank/DDBJ databases">
        <authorList>
            <person name="Nowell W R."/>
        </authorList>
    </citation>
    <scope>NUCLEOTIDE SEQUENCE</scope>
    <source>
        <strain evidence="11">Ploen Becks lab</strain>
    </source>
</reference>
<name>A0A813YKU4_9BILA</name>
<protein>
    <recommendedName>
        <fullName evidence="7">Lipase</fullName>
    </recommendedName>
</protein>
<accession>A0A813YKU4</accession>
<feature type="active site" description="Charge relay system" evidence="8">
    <location>
        <position position="344"/>
    </location>
</feature>
<evidence type="ECO:0000256" key="1">
    <source>
        <dbReference type="ARBA" id="ARBA00010701"/>
    </source>
</evidence>
<comment type="similarity">
    <text evidence="1 7">Belongs to the AB hydrolase superfamily. Lipase family.</text>
</comment>
<dbReference type="Gene3D" id="3.40.50.1820">
    <property type="entry name" value="alpha/beta hydrolase"/>
    <property type="match status" value="1"/>
</dbReference>
<dbReference type="FunFam" id="3.40.50.1820:FF:000021">
    <property type="entry name" value="Lipase"/>
    <property type="match status" value="1"/>
</dbReference>
<evidence type="ECO:0000256" key="3">
    <source>
        <dbReference type="ARBA" id="ARBA00022801"/>
    </source>
</evidence>
<evidence type="ECO:0000256" key="5">
    <source>
        <dbReference type="ARBA" id="ARBA00023098"/>
    </source>
</evidence>
<proteinExistence type="inferred from homology"/>
<feature type="active site" description="Nucleophile" evidence="8">
    <location>
        <position position="170"/>
    </location>
</feature>
<dbReference type="InterPro" id="IPR025483">
    <property type="entry name" value="Lipase_euk"/>
</dbReference>
<dbReference type="PIRSF" id="PIRSF000862">
    <property type="entry name" value="Steryl_ester_lip"/>
    <property type="match status" value="1"/>
</dbReference>
<comment type="caution">
    <text evidence="11">The sequence shown here is derived from an EMBL/GenBank/DDBJ whole genome shotgun (WGS) entry which is preliminary data.</text>
</comment>
<dbReference type="AlphaFoldDB" id="A0A813YKU4"/>